<evidence type="ECO:0000313" key="9">
    <source>
        <dbReference type="Proteomes" id="UP001497623"/>
    </source>
</evidence>
<organism evidence="8 9">
    <name type="scientific">Meganyctiphanes norvegica</name>
    <name type="common">Northern krill</name>
    <name type="synonym">Thysanopoda norvegica</name>
    <dbReference type="NCBI Taxonomy" id="48144"/>
    <lineage>
        <taxon>Eukaryota</taxon>
        <taxon>Metazoa</taxon>
        <taxon>Ecdysozoa</taxon>
        <taxon>Arthropoda</taxon>
        <taxon>Crustacea</taxon>
        <taxon>Multicrustacea</taxon>
        <taxon>Malacostraca</taxon>
        <taxon>Eumalacostraca</taxon>
        <taxon>Eucarida</taxon>
        <taxon>Euphausiacea</taxon>
        <taxon>Euphausiidae</taxon>
        <taxon>Meganyctiphanes</taxon>
    </lineage>
</organism>
<evidence type="ECO:0000256" key="1">
    <source>
        <dbReference type="ARBA" id="ARBA00022659"/>
    </source>
</evidence>
<dbReference type="EMBL" id="CAXKWB010006739">
    <property type="protein sequence ID" value="CAL4084149.1"/>
    <property type="molecule type" value="Genomic_DNA"/>
</dbReference>
<keyword evidence="4 6" id="KW-1015">Disulfide bond</keyword>
<dbReference type="Pfam" id="PF00084">
    <property type="entry name" value="Sushi"/>
    <property type="match status" value="3"/>
</dbReference>
<evidence type="ECO:0000313" key="8">
    <source>
        <dbReference type="EMBL" id="CAL4084149.1"/>
    </source>
</evidence>
<sequence>QDDSGAYACVTPGGGNHHVELDIKEVMCEPIIPPKGLLVDPPDESIMNTKVTFSCESRTSLVGPEHAYCLPSGKWSDSFPYCEKVKCSPPTAPMNGIIAGEGPYHSGDMVQITCRPNFMMDGQPFIVCQQDGKWSLVIPKCVPACTYPGTIISGTMSSVKFFYAIGETIDYDCSEGFMLHGEKTIRCVDGRKWSDKVPSCLPRN</sequence>
<name>A0AAV2QIS4_MEGNR</name>
<dbReference type="PROSITE" id="PS50923">
    <property type="entry name" value="SUSHI"/>
    <property type="match status" value="3"/>
</dbReference>
<keyword evidence="5" id="KW-0325">Glycoprotein</keyword>
<feature type="domain" description="Sushi" evidence="7">
    <location>
        <begin position="85"/>
        <end position="141"/>
    </location>
</feature>
<evidence type="ECO:0000259" key="7">
    <source>
        <dbReference type="PROSITE" id="PS50923"/>
    </source>
</evidence>
<dbReference type="AlphaFoldDB" id="A0AAV2QIS4"/>
<dbReference type="Gene3D" id="2.10.70.10">
    <property type="entry name" value="Complement Module, domain 1"/>
    <property type="match status" value="3"/>
</dbReference>
<feature type="disulfide bond" evidence="6">
    <location>
        <begin position="55"/>
        <end position="82"/>
    </location>
</feature>
<keyword evidence="9" id="KW-1185">Reference proteome</keyword>
<evidence type="ECO:0000256" key="4">
    <source>
        <dbReference type="ARBA" id="ARBA00023157"/>
    </source>
</evidence>
<evidence type="ECO:0000256" key="6">
    <source>
        <dbReference type="PROSITE-ProRule" id="PRU00302"/>
    </source>
</evidence>
<dbReference type="SUPFAM" id="SSF57535">
    <property type="entry name" value="Complement control module/SCR domain"/>
    <property type="match status" value="3"/>
</dbReference>
<dbReference type="Proteomes" id="UP001497623">
    <property type="component" value="Unassembled WGS sequence"/>
</dbReference>
<reference evidence="8 9" key="1">
    <citation type="submission" date="2024-05" db="EMBL/GenBank/DDBJ databases">
        <authorList>
            <person name="Wallberg A."/>
        </authorList>
    </citation>
    <scope>NUCLEOTIDE SEQUENCE [LARGE SCALE GENOMIC DNA]</scope>
</reference>
<gene>
    <name evidence="8" type="ORF">MNOR_LOCUS12333</name>
</gene>
<dbReference type="CDD" id="cd00033">
    <property type="entry name" value="CCP"/>
    <property type="match status" value="3"/>
</dbReference>
<keyword evidence="1 6" id="KW-0768">Sushi</keyword>
<evidence type="ECO:0000256" key="3">
    <source>
        <dbReference type="ARBA" id="ARBA00022737"/>
    </source>
</evidence>
<feature type="disulfide bond" evidence="6">
    <location>
        <begin position="114"/>
        <end position="141"/>
    </location>
</feature>
<comment type="caution">
    <text evidence="8">The sequence shown here is derived from an EMBL/GenBank/DDBJ whole genome shotgun (WGS) entry which is preliminary data.</text>
</comment>
<evidence type="ECO:0000256" key="5">
    <source>
        <dbReference type="ARBA" id="ARBA00023180"/>
    </source>
</evidence>
<dbReference type="SMART" id="SM00032">
    <property type="entry name" value="CCP"/>
    <property type="match status" value="3"/>
</dbReference>
<dbReference type="InterPro" id="IPR035976">
    <property type="entry name" value="Sushi/SCR/CCP_sf"/>
</dbReference>
<dbReference type="InterPro" id="IPR000436">
    <property type="entry name" value="Sushi_SCR_CCP_dom"/>
</dbReference>
<protein>
    <recommendedName>
        <fullName evidence="7">Sushi domain-containing protein</fullName>
    </recommendedName>
</protein>
<comment type="caution">
    <text evidence="6">Lacks conserved residue(s) required for the propagation of feature annotation.</text>
</comment>
<dbReference type="PANTHER" id="PTHR46393:SF7">
    <property type="entry name" value="COMPLEMENT C2"/>
    <property type="match status" value="1"/>
</dbReference>
<keyword evidence="2" id="KW-0732">Signal</keyword>
<evidence type="ECO:0000256" key="2">
    <source>
        <dbReference type="ARBA" id="ARBA00022729"/>
    </source>
</evidence>
<dbReference type="PANTHER" id="PTHR46393">
    <property type="entry name" value="SUSHI DOMAIN-CONTAINING PROTEIN"/>
    <property type="match status" value="1"/>
</dbReference>
<feature type="non-terminal residue" evidence="8">
    <location>
        <position position="1"/>
    </location>
</feature>
<proteinExistence type="predicted"/>
<feature type="domain" description="Sushi" evidence="7">
    <location>
        <begin position="26"/>
        <end position="84"/>
    </location>
</feature>
<keyword evidence="3" id="KW-0677">Repeat</keyword>
<feature type="disulfide bond" evidence="6">
    <location>
        <begin position="173"/>
        <end position="200"/>
    </location>
</feature>
<accession>A0AAV2QIS4</accession>
<feature type="domain" description="Sushi" evidence="7">
    <location>
        <begin position="143"/>
        <end position="202"/>
    </location>
</feature>